<sequence>MITWIGEPLRGNKRCKTRLSNGKLCPRMDLNKCPLHGVIIDRDDEGFPLKEMHSTGQSTNETEFERQKEEEYLMDLEAGTGKSFVDKKSKKRKHCKVTVRQRLEKKLFDPRTLKRVSAVLDAARKAKIQRKFGQQFAHSLSK</sequence>
<dbReference type="PANTHER" id="PTHR28670">
    <property type="entry name" value="UV-STIMULATED SCAFFOLD PROTEIN A"/>
    <property type="match status" value="1"/>
</dbReference>
<feature type="domain" description="UV-stimulated scaffold protein A C-terminal" evidence="1">
    <location>
        <begin position="2"/>
        <end position="51"/>
    </location>
</feature>
<organism evidence="2 3">
    <name type="scientific">Dictyocaulus viviparus</name>
    <name type="common">Bovine lungworm</name>
    <dbReference type="NCBI Taxonomy" id="29172"/>
    <lineage>
        <taxon>Eukaryota</taxon>
        <taxon>Metazoa</taxon>
        <taxon>Ecdysozoa</taxon>
        <taxon>Nematoda</taxon>
        <taxon>Chromadorea</taxon>
        <taxon>Rhabditida</taxon>
        <taxon>Rhabditina</taxon>
        <taxon>Rhabditomorpha</taxon>
        <taxon>Strongyloidea</taxon>
        <taxon>Metastrongylidae</taxon>
        <taxon>Dictyocaulus</taxon>
    </lineage>
</organism>
<name>A0A0D8XH05_DICVI</name>
<dbReference type="STRING" id="29172.A0A0D8XH05"/>
<reference evidence="2 3" key="1">
    <citation type="submission" date="2013-11" db="EMBL/GenBank/DDBJ databases">
        <title>Draft genome of the bovine lungworm Dictyocaulus viviparus.</title>
        <authorList>
            <person name="Mitreva M."/>
        </authorList>
    </citation>
    <scope>NUCLEOTIDE SEQUENCE [LARGE SCALE GENOMIC DNA]</scope>
    <source>
        <strain evidence="2 3">HannoverDv2000</strain>
    </source>
</reference>
<dbReference type="InterPro" id="IPR018610">
    <property type="entry name" value="UVSSA"/>
</dbReference>
<keyword evidence="3" id="KW-1185">Reference proteome</keyword>
<dbReference type="PANTHER" id="PTHR28670:SF1">
    <property type="entry name" value="UV-STIMULATED SCAFFOLD PROTEIN A"/>
    <property type="match status" value="1"/>
</dbReference>
<dbReference type="GO" id="GO:0009411">
    <property type="term" value="P:response to UV"/>
    <property type="evidence" value="ECO:0007669"/>
    <property type="project" value="InterPro"/>
</dbReference>
<dbReference type="GO" id="GO:0000993">
    <property type="term" value="F:RNA polymerase II complex binding"/>
    <property type="evidence" value="ECO:0007669"/>
    <property type="project" value="TreeGrafter"/>
</dbReference>
<dbReference type="Pfam" id="PF09740">
    <property type="entry name" value="DUF2043"/>
    <property type="match status" value="1"/>
</dbReference>
<dbReference type="OrthoDB" id="5594015at2759"/>
<evidence type="ECO:0000259" key="1">
    <source>
        <dbReference type="Pfam" id="PF09740"/>
    </source>
</evidence>
<dbReference type="GO" id="GO:0005694">
    <property type="term" value="C:chromosome"/>
    <property type="evidence" value="ECO:0007669"/>
    <property type="project" value="TreeGrafter"/>
</dbReference>
<dbReference type="EMBL" id="KN716519">
    <property type="protein sequence ID" value="KJH43878.1"/>
    <property type="molecule type" value="Genomic_DNA"/>
</dbReference>
<dbReference type="InterPro" id="IPR049431">
    <property type="entry name" value="UVSSA_C"/>
</dbReference>
<evidence type="ECO:0000313" key="2">
    <source>
        <dbReference type="EMBL" id="KJH43878.1"/>
    </source>
</evidence>
<proteinExistence type="predicted"/>
<protein>
    <recommendedName>
        <fullName evidence="1">UV-stimulated scaffold protein A C-terminal domain-containing protein</fullName>
    </recommendedName>
</protein>
<dbReference type="AlphaFoldDB" id="A0A0D8XH05"/>
<dbReference type="Proteomes" id="UP000053766">
    <property type="component" value="Unassembled WGS sequence"/>
</dbReference>
<evidence type="ECO:0000313" key="3">
    <source>
        <dbReference type="Proteomes" id="UP000053766"/>
    </source>
</evidence>
<gene>
    <name evidence="2" type="ORF">DICVIV_10110</name>
</gene>
<reference evidence="3" key="2">
    <citation type="journal article" date="2016" name="Sci. Rep.">
        <title>Dictyocaulus viviparus genome, variome and transcriptome elucidate lungworm biology and support future intervention.</title>
        <authorList>
            <person name="McNulty S.N."/>
            <person name="Strube C."/>
            <person name="Rosa B.A."/>
            <person name="Martin J.C."/>
            <person name="Tyagi R."/>
            <person name="Choi Y.J."/>
            <person name="Wang Q."/>
            <person name="Hallsworth Pepin K."/>
            <person name="Zhang X."/>
            <person name="Ozersky P."/>
            <person name="Wilson R.K."/>
            <person name="Sternberg P.W."/>
            <person name="Gasser R.B."/>
            <person name="Mitreva M."/>
        </authorList>
    </citation>
    <scope>NUCLEOTIDE SEQUENCE [LARGE SCALE GENOMIC DNA]</scope>
    <source>
        <strain evidence="3">HannoverDv2000</strain>
    </source>
</reference>
<accession>A0A0D8XH05</accession>
<dbReference type="GO" id="GO:0006283">
    <property type="term" value="P:transcription-coupled nucleotide-excision repair"/>
    <property type="evidence" value="ECO:0007669"/>
    <property type="project" value="TreeGrafter"/>
</dbReference>